<dbReference type="InterPro" id="IPR009009">
    <property type="entry name" value="RlpA-like_DPBB"/>
</dbReference>
<dbReference type="Pfam" id="PF03330">
    <property type="entry name" value="DPBB_1"/>
    <property type="match status" value="1"/>
</dbReference>
<sequence>MSTSTIHVFSTLLLFLSITFASASACDWCAQQTKASFFSSPGPLKVGACGYGAMATQLYNGYIAAAGPALFREGDSCGNCFEVRCKDERLCKKEGVKVIVTDNSRTNQTGFVLSKEAFIALGHDGMAHDLMQHRNLDVEFRSRTPCEYNKNLSIRVEERSRKPGHLTIKFLYQGGQTDIMALEVAQVGSLVWQYMSQRTGPIWSTPRAPLGPLRFRLVVTGGFDGKWVWTEEEVLPANWKIGELYDAKVQIKDIAQESCCPDNSYRERWR</sequence>
<evidence type="ECO:0000256" key="4">
    <source>
        <dbReference type="SAM" id="SignalP"/>
    </source>
</evidence>
<dbReference type="PANTHER" id="PTHR31692:SF25">
    <property type="entry name" value="EXPANSIN-LIKE A4"/>
    <property type="match status" value="1"/>
</dbReference>
<comment type="caution">
    <text evidence="7">The sequence shown here is derived from an EMBL/GenBank/DDBJ whole genome shotgun (WGS) entry which is preliminary data.</text>
</comment>
<dbReference type="PRINTS" id="PR01225">
    <property type="entry name" value="EXPANSNFAMLY"/>
</dbReference>
<dbReference type="PROSITE" id="PS50843">
    <property type="entry name" value="EXPANSIN_CBD"/>
    <property type="match status" value="1"/>
</dbReference>
<dbReference type="SUPFAM" id="SSF49590">
    <property type="entry name" value="PHL pollen allergen"/>
    <property type="match status" value="1"/>
</dbReference>
<proteinExistence type="inferred from homology"/>
<dbReference type="OrthoDB" id="623266at2759"/>
<feature type="signal peptide" evidence="4">
    <location>
        <begin position="1"/>
        <end position="25"/>
    </location>
</feature>
<dbReference type="Gene3D" id="2.40.40.10">
    <property type="entry name" value="RlpA-like domain"/>
    <property type="match status" value="1"/>
</dbReference>
<name>A0A833R2M8_9POAL</name>
<dbReference type="Gene3D" id="2.60.40.760">
    <property type="entry name" value="Expansin, cellulose-binding-like domain"/>
    <property type="match status" value="1"/>
</dbReference>
<accession>A0A833R2M8</accession>
<keyword evidence="4" id="KW-0732">Signal</keyword>
<evidence type="ECO:0000313" key="7">
    <source>
        <dbReference type="EMBL" id="KAF3332206.1"/>
    </source>
</evidence>
<evidence type="ECO:0000259" key="5">
    <source>
        <dbReference type="PROSITE" id="PS50842"/>
    </source>
</evidence>
<dbReference type="Pfam" id="PF01357">
    <property type="entry name" value="Expansin_C"/>
    <property type="match status" value="1"/>
</dbReference>
<dbReference type="InterPro" id="IPR036908">
    <property type="entry name" value="RlpA-like_sf"/>
</dbReference>
<dbReference type="InterPro" id="IPR007117">
    <property type="entry name" value="Expansin_CBD"/>
</dbReference>
<evidence type="ECO:0000313" key="8">
    <source>
        <dbReference type="Proteomes" id="UP000623129"/>
    </source>
</evidence>
<evidence type="ECO:0000259" key="6">
    <source>
        <dbReference type="PROSITE" id="PS50843"/>
    </source>
</evidence>
<dbReference type="InterPro" id="IPR007118">
    <property type="entry name" value="Expan_Lol_pI"/>
</dbReference>
<keyword evidence="8" id="KW-1185">Reference proteome</keyword>
<dbReference type="Proteomes" id="UP000623129">
    <property type="component" value="Unassembled WGS sequence"/>
</dbReference>
<feature type="domain" description="Expansin-like EG45" evidence="5">
    <location>
        <begin position="46"/>
        <end position="151"/>
    </location>
</feature>
<dbReference type="GO" id="GO:0005576">
    <property type="term" value="C:extracellular region"/>
    <property type="evidence" value="ECO:0007669"/>
    <property type="project" value="UniProtKB-SubCell"/>
</dbReference>
<dbReference type="EMBL" id="SWLB01000011">
    <property type="protein sequence ID" value="KAF3332206.1"/>
    <property type="molecule type" value="Genomic_DNA"/>
</dbReference>
<comment type="subcellular location">
    <subcellularLocation>
        <location evidence="1">Secreted</location>
    </subcellularLocation>
</comment>
<reference evidence="7" key="1">
    <citation type="submission" date="2020-01" db="EMBL/GenBank/DDBJ databases">
        <title>Genome sequence of Kobresia littledalei, the first chromosome-level genome in the family Cyperaceae.</title>
        <authorList>
            <person name="Qu G."/>
        </authorList>
    </citation>
    <scope>NUCLEOTIDE SEQUENCE</scope>
    <source>
        <strain evidence="7">C.B.Clarke</strain>
        <tissue evidence="7">Leaf</tissue>
    </source>
</reference>
<evidence type="ECO:0000256" key="3">
    <source>
        <dbReference type="RuleBase" id="RU003460"/>
    </source>
</evidence>
<dbReference type="SMART" id="SM00837">
    <property type="entry name" value="DPBB_1"/>
    <property type="match status" value="1"/>
</dbReference>
<feature type="domain" description="Expansin-like CBD" evidence="6">
    <location>
        <begin position="164"/>
        <end position="247"/>
    </location>
</feature>
<dbReference type="AlphaFoldDB" id="A0A833R2M8"/>
<dbReference type="PROSITE" id="PS50842">
    <property type="entry name" value="EXPANSIN_EG45"/>
    <property type="match status" value="1"/>
</dbReference>
<gene>
    <name evidence="7" type="ORF">FCM35_KLT01783</name>
</gene>
<dbReference type="PANTHER" id="PTHR31692">
    <property type="entry name" value="EXPANSIN-B3"/>
    <property type="match status" value="1"/>
</dbReference>
<evidence type="ECO:0000256" key="2">
    <source>
        <dbReference type="ARBA" id="ARBA00022525"/>
    </source>
</evidence>
<dbReference type="SUPFAM" id="SSF50685">
    <property type="entry name" value="Barwin-like endoglucanases"/>
    <property type="match status" value="1"/>
</dbReference>
<dbReference type="InterPro" id="IPR007112">
    <property type="entry name" value="Expansin/allergen_DPBB_dom"/>
</dbReference>
<organism evidence="7 8">
    <name type="scientific">Carex littledalei</name>
    <dbReference type="NCBI Taxonomy" id="544730"/>
    <lineage>
        <taxon>Eukaryota</taxon>
        <taxon>Viridiplantae</taxon>
        <taxon>Streptophyta</taxon>
        <taxon>Embryophyta</taxon>
        <taxon>Tracheophyta</taxon>
        <taxon>Spermatophyta</taxon>
        <taxon>Magnoliopsida</taxon>
        <taxon>Liliopsida</taxon>
        <taxon>Poales</taxon>
        <taxon>Cyperaceae</taxon>
        <taxon>Cyperoideae</taxon>
        <taxon>Cariceae</taxon>
        <taxon>Carex</taxon>
        <taxon>Carex subgen. Euthyceras</taxon>
    </lineage>
</organism>
<dbReference type="InterPro" id="IPR036749">
    <property type="entry name" value="Expansin_CBD_sf"/>
</dbReference>
<feature type="chain" id="PRO_5032539724" evidence="4">
    <location>
        <begin position="26"/>
        <end position="270"/>
    </location>
</feature>
<evidence type="ECO:0000256" key="1">
    <source>
        <dbReference type="ARBA" id="ARBA00004613"/>
    </source>
</evidence>
<comment type="similarity">
    <text evidence="3">Belongs to the expansin family.</text>
</comment>
<protein>
    <submittedName>
        <fullName evidence="7">Expansin-like A2</fullName>
    </submittedName>
</protein>
<keyword evidence="2" id="KW-0964">Secreted</keyword>